<evidence type="ECO:0000256" key="1">
    <source>
        <dbReference type="ARBA" id="ARBA00022603"/>
    </source>
</evidence>
<dbReference type="GO" id="GO:0008173">
    <property type="term" value="F:RNA methyltransferase activity"/>
    <property type="evidence" value="ECO:0007669"/>
    <property type="project" value="InterPro"/>
</dbReference>
<keyword evidence="8" id="KW-1185">Reference proteome</keyword>
<dbReference type="AlphaFoldDB" id="A0AA36IWH0"/>
<dbReference type="SUPFAM" id="SSF53335">
    <property type="entry name" value="S-adenosyl-L-methionine-dependent methyltransferases"/>
    <property type="match status" value="1"/>
</dbReference>
<gene>
    <name evidence="7" type="ORF">EVOR1521_LOCUS19380</name>
</gene>
<keyword evidence="2 4" id="KW-0808">Transferase</keyword>
<dbReference type="InterPro" id="IPR055256">
    <property type="entry name" value="KH_1_KHDC4/BBP-like"/>
</dbReference>
<comment type="similarity">
    <text evidence="4">Belongs to the class I-like SAM-binding methyltransferase superfamily. RNA M5U methyltransferase family.</text>
</comment>
<evidence type="ECO:0000256" key="3">
    <source>
        <dbReference type="ARBA" id="ARBA00022691"/>
    </source>
</evidence>
<dbReference type="InterPro" id="IPR010280">
    <property type="entry name" value="U5_MeTrfase_fam"/>
</dbReference>
<dbReference type="Gene3D" id="3.40.50.150">
    <property type="entry name" value="Vaccinia Virus protein VP39"/>
    <property type="match status" value="1"/>
</dbReference>
<keyword evidence="1 4" id="KW-0489">Methyltransferase</keyword>
<dbReference type="SUPFAM" id="SSF54791">
    <property type="entry name" value="Eukaryotic type KH-domain (KH-domain type I)"/>
    <property type="match status" value="1"/>
</dbReference>
<protein>
    <recommendedName>
        <fullName evidence="6">KHDC4/BBP-like KH-domain type I domain-containing protein</fullName>
    </recommendedName>
</protein>
<dbReference type="Pfam" id="PF22675">
    <property type="entry name" value="KH-I_KHDC4-BBP"/>
    <property type="match status" value="1"/>
</dbReference>
<evidence type="ECO:0000259" key="6">
    <source>
        <dbReference type="Pfam" id="PF22675"/>
    </source>
</evidence>
<evidence type="ECO:0000313" key="7">
    <source>
        <dbReference type="EMBL" id="CAJ1394799.1"/>
    </source>
</evidence>
<dbReference type="PANTHER" id="PTHR47548">
    <property type="entry name" value="BNAA06G32370D PROTEIN"/>
    <property type="match status" value="1"/>
</dbReference>
<evidence type="ECO:0000256" key="4">
    <source>
        <dbReference type="PROSITE-ProRule" id="PRU01024"/>
    </source>
</evidence>
<dbReference type="Proteomes" id="UP001178507">
    <property type="component" value="Unassembled WGS sequence"/>
</dbReference>
<feature type="active site" description="Nucleophile" evidence="4">
    <location>
        <position position="458"/>
    </location>
</feature>
<feature type="region of interest" description="Disordered" evidence="5">
    <location>
        <begin position="623"/>
        <end position="645"/>
    </location>
</feature>
<evidence type="ECO:0000256" key="2">
    <source>
        <dbReference type="ARBA" id="ARBA00022679"/>
    </source>
</evidence>
<keyword evidence="3 4" id="KW-0949">S-adenosyl-L-methionine</keyword>
<dbReference type="PROSITE" id="PS51687">
    <property type="entry name" value="SAM_MT_RNA_M5U"/>
    <property type="match status" value="1"/>
</dbReference>
<dbReference type="Gene3D" id="2.40.50.1070">
    <property type="match status" value="1"/>
</dbReference>
<sequence>MLAYRFGPASPAPSAPPFAAATASAQSEASEWGLKRLPVSAAILVVAARRCRPARRCPLSARAASATWQELRQTPPTEAKACAGWGCRCGDGPYAYQTSEDFKNHPAVRSLTAWCRSWGLPPIETTALDPEGYRTRGKMPVGPGGSGPVVGLFKRSTWKVVPVAGCAANHPRLVAAVESIEEAVRANGVRAFDHDGAARFALRQQALRFVELTLERRSGLVQLVLVWNGTKQASPQLEGLVERLWAEGRYHSIWVHWREPSPRLLRAIHSKTPEAWEQVRPKEGSGYVVERLDGLDFAFGPASFQQANLQVFERVLQDMKASLRQLLRCFPLSRGEKHHDKLRLLELCGGVGVIGLSLAHALKEEVSHLSLVSTDQNPNCAKLFCENAKQVEGEISAEFAAMSATEALSALSDADVLILDPPRRGLAAAQQRARLLGGQEEAAAIRNSSVWAVIYMSCGHDSFMADASRLLAGGAFRLLELRCYDMFPYTSHIESLGIFLRQREPADLSKDVQEEPAQQTPAPVQKMQCQFLIGINQDRDFNVRQRLLGDRGHNMKLIASATGAKLRLRGRGSGFKEGPRRVESRDPLMLCISSTDEEKHQEAVRLVRELVEDVYEQYSAFQQSRGQEADCQVQIHEGPRPGSRT</sequence>
<dbReference type="PANTHER" id="PTHR47548:SF1">
    <property type="entry name" value="S-ADENOSYL-L-METHIONINE-DEPENDENT METHYLTRANSFERASES SUPERFAMILY PROTEIN"/>
    <property type="match status" value="1"/>
</dbReference>
<dbReference type="EMBL" id="CAUJNA010002957">
    <property type="protein sequence ID" value="CAJ1394799.1"/>
    <property type="molecule type" value="Genomic_DNA"/>
</dbReference>
<feature type="binding site" evidence="4">
    <location>
        <position position="306"/>
    </location>
    <ligand>
        <name>S-adenosyl-L-methionine</name>
        <dbReference type="ChEBI" id="CHEBI:59789"/>
    </ligand>
</feature>
<dbReference type="InterPro" id="IPR053304">
    <property type="entry name" value="RNA_M5U_MTase"/>
</dbReference>
<accession>A0AA36IWH0</accession>
<dbReference type="InterPro" id="IPR029063">
    <property type="entry name" value="SAM-dependent_MTases_sf"/>
</dbReference>
<feature type="domain" description="KHDC4/BBP-like KH-domain type I" evidence="6">
    <location>
        <begin position="537"/>
        <end position="612"/>
    </location>
</feature>
<dbReference type="GO" id="GO:0032259">
    <property type="term" value="P:methylation"/>
    <property type="evidence" value="ECO:0007669"/>
    <property type="project" value="UniProtKB-KW"/>
</dbReference>
<reference evidence="7" key="1">
    <citation type="submission" date="2023-08" db="EMBL/GenBank/DDBJ databases">
        <authorList>
            <person name="Chen Y."/>
            <person name="Shah S."/>
            <person name="Dougan E. K."/>
            <person name="Thang M."/>
            <person name="Chan C."/>
        </authorList>
    </citation>
    <scope>NUCLEOTIDE SEQUENCE</scope>
</reference>
<dbReference type="GO" id="GO:0006396">
    <property type="term" value="P:RNA processing"/>
    <property type="evidence" value="ECO:0007669"/>
    <property type="project" value="InterPro"/>
</dbReference>
<name>A0AA36IWH0_9DINO</name>
<comment type="caution">
    <text evidence="4">Lacks conserved residue(s) required for the propagation of feature annotation.</text>
</comment>
<feature type="binding site" evidence="4">
    <location>
        <position position="420"/>
    </location>
    <ligand>
        <name>S-adenosyl-L-methionine</name>
        <dbReference type="ChEBI" id="CHEBI:59789"/>
    </ligand>
</feature>
<comment type="caution">
    <text evidence="7">The sequence shown here is derived from an EMBL/GenBank/DDBJ whole genome shotgun (WGS) entry which is preliminary data.</text>
</comment>
<dbReference type="GO" id="GO:0003723">
    <property type="term" value="F:RNA binding"/>
    <property type="evidence" value="ECO:0007669"/>
    <property type="project" value="InterPro"/>
</dbReference>
<dbReference type="CDD" id="cd22386">
    <property type="entry name" value="KH-I_KHDC4_rpt2"/>
    <property type="match status" value="1"/>
</dbReference>
<dbReference type="Gene3D" id="3.30.1370.10">
    <property type="entry name" value="K Homology domain, type 1"/>
    <property type="match status" value="1"/>
</dbReference>
<evidence type="ECO:0000256" key="5">
    <source>
        <dbReference type="SAM" id="MobiDB-lite"/>
    </source>
</evidence>
<feature type="binding site" evidence="4">
    <location>
        <position position="375"/>
    </location>
    <ligand>
        <name>S-adenosyl-L-methionine</name>
        <dbReference type="ChEBI" id="CHEBI:59789"/>
    </ligand>
</feature>
<dbReference type="InterPro" id="IPR036612">
    <property type="entry name" value="KH_dom_type_1_sf"/>
</dbReference>
<organism evidence="7 8">
    <name type="scientific">Effrenium voratum</name>
    <dbReference type="NCBI Taxonomy" id="2562239"/>
    <lineage>
        <taxon>Eukaryota</taxon>
        <taxon>Sar</taxon>
        <taxon>Alveolata</taxon>
        <taxon>Dinophyceae</taxon>
        <taxon>Suessiales</taxon>
        <taxon>Symbiodiniaceae</taxon>
        <taxon>Effrenium</taxon>
    </lineage>
</organism>
<evidence type="ECO:0000313" key="8">
    <source>
        <dbReference type="Proteomes" id="UP001178507"/>
    </source>
</evidence>
<dbReference type="InterPro" id="IPR047889">
    <property type="entry name" value="KHDC4_KH-I_second"/>
</dbReference>
<dbReference type="FunFam" id="3.30.1370.10:FF:000037">
    <property type="entry name" value="KH domain protein"/>
    <property type="match status" value="1"/>
</dbReference>
<proteinExistence type="inferred from homology"/>